<dbReference type="EMBL" id="MN739880">
    <property type="protein sequence ID" value="QHT75614.1"/>
    <property type="molecule type" value="Genomic_DNA"/>
</dbReference>
<reference evidence="2" key="1">
    <citation type="journal article" date="2020" name="Nature">
        <title>Giant virus diversity and host interactions through global metagenomics.</title>
        <authorList>
            <person name="Schulz F."/>
            <person name="Roux S."/>
            <person name="Paez-Espino D."/>
            <person name="Jungbluth S."/>
            <person name="Walsh D.A."/>
            <person name="Denef V.J."/>
            <person name="McMahon K.D."/>
            <person name="Konstantinidis K.T."/>
            <person name="Eloe-Fadrosh E.A."/>
            <person name="Kyrpides N.C."/>
            <person name="Woyke T."/>
        </authorList>
    </citation>
    <scope>NUCLEOTIDE SEQUENCE</scope>
    <source>
        <strain evidence="2">GVMAG-M-3300023179-71</strain>
    </source>
</reference>
<protein>
    <submittedName>
        <fullName evidence="2">Uncharacterized protein</fullName>
    </submittedName>
</protein>
<proteinExistence type="predicted"/>
<dbReference type="AlphaFoldDB" id="A0A6C0H4Z2"/>
<accession>A0A6C0H4Z2</accession>
<name>A0A6C0H4Z2_9ZZZZ</name>
<evidence type="ECO:0000256" key="1">
    <source>
        <dbReference type="SAM" id="Coils"/>
    </source>
</evidence>
<evidence type="ECO:0000313" key="2">
    <source>
        <dbReference type="EMBL" id="QHT75614.1"/>
    </source>
</evidence>
<sequence>MKYFFMWLYDKVMDNLLDIDESVESRIKNLENKVAMLSNQILNMPFLLMGGNYYTLKCKYIKIKFTNQNNVEMYFEESYVLTILNMHKDLENNLKNLINYFEKMEYVVIEYDDSAVSGSTYSSNVIKIIKNIIDDKLKFVYLITTSTNFNRFCDDIKELLGSVEKIRINIKDPIMKYATSEGYVYFHNKLLDELKEKIVESNIGIGKRL</sequence>
<organism evidence="2">
    <name type="scientific">viral metagenome</name>
    <dbReference type="NCBI Taxonomy" id="1070528"/>
    <lineage>
        <taxon>unclassified sequences</taxon>
        <taxon>metagenomes</taxon>
        <taxon>organismal metagenomes</taxon>
    </lineage>
</organism>
<feature type="coiled-coil region" evidence="1">
    <location>
        <begin position="13"/>
        <end position="40"/>
    </location>
</feature>
<keyword evidence="1" id="KW-0175">Coiled coil</keyword>